<reference evidence="1 2" key="1">
    <citation type="submission" date="2016-10" db="EMBL/GenBank/DDBJ databases">
        <authorList>
            <person name="de Groot N.N."/>
        </authorList>
    </citation>
    <scope>NUCLEOTIDE SEQUENCE [LARGE SCALE GENOMIC DNA]</scope>
    <source>
        <strain evidence="1 2">ATCC 35022</strain>
    </source>
</reference>
<evidence type="ECO:0000313" key="1">
    <source>
        <dbReference type="EMBL" id="SDB58834.1"/>
    </source>
</evidence>
<dbReference type="RefSeq" id="WP_139167948.1">
    <property type="nucleotide sequence ID" value="NZ_FMXQ01000018.1"/>
</dbReference>
<gene>
    <name evidence="1" type="ORF">SAMN02982931_04738</name>
</gene>
<dbReference type="OrthoDB" id="5242893at2"/>
<protein>
    <submittedName>
        <fullName evidence="1">Uncharacterized protein</fullName>
    </submittedName>
</protein>
<evidence type="ECO:0000313" key="2">
    <source>
        <dbReference type="Proteomes" id="UP000199071"/>
    </source>
</evidence>
<organism evidence="1 2">
    <name type="scientific">Bauldia litoralis</name>
    <dbReference type="NCBI Taxonomy" id="665467"/>
    <lineage>
        <taxon>Bacteria</taxon>
        <taxon>Pseudomonadati</taxon>
        <taxon>Pseudomonadota</taxon>
        <taxon>Alphaproteobacteria</taxon>
        <taxon>Hyphomicrobiales</taxon>
        <taxon>Kaistiaceae</taxon>
        <taxon>Bauldia</taxon>
    </lineage>
</organism>
<sequence length="528" mass="56757">MGILRTPPTIRPGEWVGASTPSLLSVAEAYARLTGRKADIVAEPASAMRDPGFAVLVMEPEQVTPEVLETLFSAPFLESRTFSPGLVLADKGPEGRARALQHAVALRFSAHSPAGRRVALFPLDELGFTRRDDGSVIAGGGCYGKISTALTRQANALVSILSHSDGIDMFLGPGQAACGWHSWTEISEIGARPRCLIRGICHRLDRPIDEPRFGDAIVDPSRWHARVLFLDICFGLPATGELFDRRFSIFDAILRGGRVGALVTNFELAFTGLAISEAVSEALASGEPIGKAIRNVTCSPSARRLNRRFALIGDPALTSKVGSPQLLPRPDYSVGPYSPVSPEIGALRFCLHVGGKPDLALQPGSSERDDAIIGWLCRRGKIFDLWTSLSQVFCSAEQFQCALCGRAGAVFRSSTNAPHLPRHLLLCVECGAVADSPATGGALMGRPEGDVFRLIAMPNERVRRAVLQLWAGDPRLSVACDWPISPEGLPHTVCQWRKAWPTGPLRANVFLLHGDEVSVASAMVPGRT</sequence>
<dbReference type="EMBL" id="FMXQ01000018">
    <property type="protein sequence ID" value="SDB58834.1"/>
    <property type="molecule type" value="Genomic_DNA"/>
</dbReference>
<keyword evidence="2" id="KW-1185">Reference proteome</keyword>
<dbReference type="AlphaFoldDB" id="A0A1G6EN82"/>
<accession>A0A1G6EN82</accession>
<proteinExistence type="predicted"/>
<dbReference type="Proteomes" id="UP000199071">
    <property type="component" value="Unassembled WGS sequence"/>
</dbReference>
<name>A0A1G6EN82_9HYPH</name>